<sequence length="1017" mass="110411">MSDDAETDADSAGLDTDRITALLEDWYHLPVLTLIFAFMVWVRQRSWSNFVVDGEVYLGGNDPWYHLRQITYTVQNYPATSPFDIWTNFPLGTHAGHFGTLFDQLIATAALVVGLGDPSTQQIATVTAFAPVILGALVALPTYLIGARLGGRITGLLAAAVLALLPGTILSRSLVGTADHNIAEPLFMSLAIFALLVAIGVAQREKPVWEQLRGLEYDSLRRVLGYATLAGVAMALYMYVWPPGILLVGVFGVFVLVQMTSEMVDGTSPEHLGIAAAVSMTVTAVLMLARLENASFGVSGFTLTQVVFPLAVAAGATFLAWLARVWETRDIDPWYYPGAVLGILAVGAGVVSVALPRLFSLVTSNLIRFVGFSAGAEMRTIGEAQPFPLSMAQQYGLTQPEVLFHEYGLAFFLAVGMLAILLLEPLTRTRDVRELGLAVAVPAVTGLFLGIPAIPQALGGLFGVDPTIAGIVVVGALLAMTAVVGTYDGERMLLVVWTIFMLSAAFTQVRFNYYLAVPVAILSAYLPVYVLQWFDYSIDLEKLTEPDWNAYFAIATVLLLLVVPLAVPVGLTNDQGRTLEKQPAWQVGDATGPGSVTQWDDTLDWMQDNTPAEGNYAGAGNADQLEYQGTYEHTDDFDYPEGSYGVMSWWDYGHWITVLGHRIPVANPFQQHATEAANYLLAPDEATAADTLEVVEEDDAKVQYVAVDWQMVEGKFGAPVTFYTDGNLSQRDTQRTIYQVSEQSEGVQRAATLRTQRYYESQMVRLYAFHGSAADPAPVVVDWDTDTVETAQGPVRIPVVPEDGQLVNQDFQSLEEAQQYVEEDGSAQIGGFQNIPEERVEALEHYRLVKINEGPDNPDERAVKLFERVPGATVAGQGPADSEVTAEVELEIPSRNTSFTYTQHAQTDADGSFEMTLPYASTGYDEWGTEEGYTDVNVEATGPYQFSTAPSADENLTISTYTGTEHVTEGQVVGEDDATVTVELEEEILQEPEGATAGNETATTESTESVAPIDPSA</sequence>
<evidence type="ECO:0000256" key="12">
    <source>
        <dbReference type="ARBA" id="ARBA00022989"/>
    </source>
</evidence>
<comment type="similarity">
    <text evidence="5">Belongs to the STT3 family.</text>
</comment>
<dbReference type="InterPro" id="IPR003674">
    <property type="entry name" value="Oligo_trans_STT3"/>
</dbReference>
<dbReference type="KEGG" id="hsu:HLASF_1520"/>
<feature type="transmembrane region" description="Helical" evidence="18">
    <location>
        <begin position="548"/>
        <end position="571"/>
    </location>
</feature>
<evidence type="ECO:0000256" key="13">
    <source>
        <dbReference type="ARBA" id="ARBA00023136"/>
    </source>
</evidence>
<evidence type="ECO:0000256" key="18">
    <source>
        <dbReference type="SAM" id="Phobius"/>
    </source>
</evidence>
<dbReference type="Proteomes" id="UP000060390">
    <property type="component" value="Chromosome"/>
</dbReference>
<evidence type="ECO:0000256" key="11">
    <source>
        <dbReference type="ARBA" id="ARBA00022842"/>
    </source>
</evidence>
<evidence type="ECO:0000256" key="14">
    <source>
        <dbReference type="ARBA" id="ARBA00023211"/>
    </source>
</evidence>
<evidence type="ECO:0000256" key="15">
    <source>
        <dbReference type="ARBA" id="ARBA00030679"/>
    </source>
</evidence>
<feature type="transmembrane region" description="Helical" evidence="18">
    <location>
        <begin position="435"/>
        <end position="455"/>
    </location>
</feature>
<dbReference type="InterPro" id="IPR048307">
    <property type="entry name" value="STT3_N"/>
</dbReference>
<dbReference type="HOGENOM" id="CLU_008803_0_0_2"/>
<evidence type="ECO:0000259" key="20">
    <source>
        <dbReference type="Pfam" id="PF18079"/>
    </source>
</evidence>
<dbReference type="PATRIC" id="fig|1604004.4.peg.1586"/>
<dbReference type="GO" id="GO:0004576">
    <property type="term" value="F:oligosaccharyl transferase activity"/>
    <property type="evidence" value="ECO:0007669"/>
    <property type="project" value="InterPro"/>
</dbReference>
<reference evidence="22 25" key="1">
    <citation type="journal article" date="2015" name="ISME J.">
        <title>Elemental sulfur and acetate can support life of a novel strictly anaerobic haloarchaeon.</title>
        <authorList>
            <person name="Sorokin D.Y."/>
            <person name="Kublanov I.V."/>
            <person name="Gavrilov S.N."/>
            <person name="Rojo D."/>
            <person name="Roman P."/>
            <person name="Golyshin P.N."/>
            <person name="Slepak V.Z."/>
            <person name="Smedile F."/>
            <person name="Ferrer M."/>
            <person name="Messina E."/>
            <person name="La Cono V."/>
            <person name="Yakimov M.M."/>
        </authorList>
    </citation>
    <scope>NUCLEOTIDE SEQUENCE [LARGE SCALE GENOMIC DNA]</scope>
    <source>
        <strain evidence="22 25">HSR2</strain>
    </source>
</reference>
<evidence type="ECO:0000256" key="2">
    <source>
        <dbReference type="ARBA" id="ARBA00001946"/>
    </source>
</evidence>
<feature type="transmembrane region" description="Helical" evidence="18">
    <location>
        <begin position="334"/>
        <end position="355"/>
    </location>
</feature>
<dbReference type="Pfam" id="PF02516">
    <property type="entry name" value="STT3"/>
    <property type="match status" value="1"/>
</dbReference>
<feature type="transmembrane region" description="Helical" evidence="18">
    <location>
        <begin position="404"/>
        <end position="423"/>
    </location>
</feature>
<feature type="transmembrane region" description="Helical" evidence="18">
    <location>
        <begin position="492"/>
        <end position="509"/>
    </location>
</feature>
<dbReference type="InterPro" id="IPR041154">
    <property type="entry name" value="AglB_P1"/>
</dbReference>
<evidence type="ECO:0000256" key="10">
    <source>
        <dbReference type="ARBA" id="ARBA00022723"/>
    </source>
</evidence>
<dbReference type="GO" id="GO:0005886">
    <property type="term" value="C:plasma membrane"/>
    <property type="evidence" value="ECO:0007669"/>
    <property type="project" value="UniProtKB-SubCell"/>
</dbReference>
<feature type="transmembrane region" description="Helical" evidence="18">
    <location>
        <begin position="271"/>
        <end position="289"/>
    </location>
</feature>
<dbReference type="PANTHER" id="PTHR13872:SF1">
    <property type="entry name" value="DOLICHYL-DIPHOSPHOOLIGOSACCHARIDE--PROTEIN GLYCOSYLTRANSFERASE SUBUNIT STT3B"/>
    <property type="match status" value="1"/>
</dbReference>
<dbReference type="Gene3D" id="2.60.40.3390">
    <property type="match status" value="1"/>
</dbReference>
<feature type="domain" description="Archaeal glycosylation protein B peripheral" evidence="20">
    <location>
        <begin position="871"/>
        <end position="950"/>
    </location>
</feature>
<keyword evidence="7 22" id="KW-0328">Glycosyltransferase</keyword>
<dbReference type="GO" id="GO:0046872">
    <property type="term" value="F:metal ion binding"/>
    <property type="evidence" value="ECO:0007669"/>
    <property type="project" value="UniProtKB-KW"/>
</dbReference>
<feature type="transmembrane region" description="Helical" evidence="18">
    <location>
        <begin position="153"/>
        <end position="170"/>
    </location>
</feature>
<keyword evidence="11" id="KW-0460">Magnesium</keyword>
<comment type="cofactor">
    <cofactor evidence="2">
        <name>Mg(2+)</name>
        <dbReference type="ChEBI" id="CHEBI:18420"/>
    </cofactor>
</comment>
<evidence type="ECO:0000313" key="24">
    <source>
        <dbReference type="Proteomes" id="UP000060390"/>
    </source>
</evidence>
<evidence type="ECO:0000256" key="4">
    <source>
        <dbReference type="ARBA" id="ARBA00004922"/>
    </source>
</evidence>
<evidence type="ECO:0000256" key="9">
    <source>
        <dbReference type="ARBA" id="ARBA00022692"/>
    </source>
</evidence>
<dbReference type="EMBL" id="CP011564">
    <property type="protein sequence ID" value="ALG82393.1"/>
    <property type="molecule type" value="Genomic_DNA"/>
</dbReference>
<feature type="transmembrane region" description="Helical" evidence="18">
    <location>
        <begin position="98"/>
        <end position="116"/>
    </location>
</feature>
<evidence type="ECO:0000259" key="21">
    <source>
        <dbReference type="Pfam" id="PF22627"/>
    </source>
</evidence>
<comment type="catalytic activity">
    <reaction evidence="16">
        <text>an archaeal dolichyl phosphooligosaccharide + [protein]-L-asparagine = an archaeal dolichyl phosphate + a glycoprotein with the oligosaccharide chain attached by N-beta-D-glycosyl linkage to a protein L-asparagine.</text>
        <dbReference type="EC" id="2.4.99.21"/>
    </reaction>
</comment>
<dbReference type="PANTHER" id="PTHR13872">
    <property type="entry name" value="DOLICHYL-DIPHOSPHOOLIGOSACCHARIDE--PROTEIN GLYCOSYLTRANSFERASE SUBUNIT"/>
    <property type="match status" value="1"/>
</dbReference>
<feature type="transmembrane region" description="Helical" evidence="18">
    <location>
        <begin position="122"/>
        <end position="146"/>
    </location>
</feature>
<comment type="subcellular location">
    <subcellularLocation>
        <location evidence="3">Cell membrane</location>
        <topology evidence="3">Multi-pass membrane protein</topology>
    </subcellularLocation>
</comment>
<feature type="transmembrane region" description="Helical" evidence="18">
    <location>
        <begin position="182"/>
        <end position="202"/>
    </location>
</feature>
<dbReference type="AlphaFoldDB" id="A0A0F7PEF4"/>
<feature type="domain" description="Oligosaccharyl transferase STT3 N-terminal" evidence="19">
    <location>
        <begin position="50"/>
        <end position="371"/>
    </location>
</feature>
<feature type="transmembrane region" description="Helical" evidence="18">
    <location>
        <begin position="223"/>
        <end position="240"/>
    </location>
</feature>
<keyword evidence="8 22" id="KW-0808">Transferase</keyword>
<evidence type="ECO:0000313" key="25">
    <source>
        <dbReference type="Proteomes" id="UP000069906"/>
    </source>
</evidence>
<reference evidence="23 24" key="3">
    <citation type="journal article" date="2016" name="Stand. Genomic Sci.">
        <title>Complete genome sequence of 'Halanaeroarchaeum sulfurireducens' M27-SA2, a sulfur-reducing and acetate-oxidizing haloarchaeon from the deep-sea hypersaline anoxic lake Medee.</title>
        <authorList>
            <person name="Messina E."/>
            <person name="Sorokin D.Y."/>
            <person name="Kublanov I.V."/>
            <person name="Toshchakov S."/>
            <person name="Lopatina A."/>
            <person name="Arcadi E."/>
            <person name="Smedile F."/>
            <person name="La Spada G."/>
            <person name="La Cono V."/>
            <person name="Yakimov M.M."/>
        </authorList>
    </citation>
    <scope>NUCLEOTIDE SEQUENCE [LARGE SCALE GENOMIC DNA]</scope>
    <source>
        <strain evidence="23 24">M27-SA2</strain>
    </source>
</reference>
<dbReference type="Proteomes" id="UP000069906">
    <property type="component" value="Chromosome"/>
</dbReference>
<gene>
    <name evidence="22" type="primary">aglB</name>
    <name evidence="23" type="ORF">HLASA_1507</name>
    <name evidence="22" type="ORF">HLASF_1520</name>
</gene>
<keyword evidence="10" id="KW-0479">Metal-binding</keyword>
<evidence type="ECO:0000313" key="23">
    <source>
        <dbReference type="EMBL" id="ALG82393.1"/>
    </source>
</evidence>
<keyword evidence="14" id="KW-0464">Manganese</keyword>
<feature type="region of interest" description="Disordered" evidence="17">
    <location>
        <begin position="989"/>
        <end position="1017"/>
    </location>
</feature>
<dbReference type="NCBIfam" id="TIGR04154">
    <property type="entry name" value="archaeo_STT3"/>
    <property type="match status" value="1"/>
</dbReference>
<dbReference type="UniPathway" id="UPA00378"/>
<keyword evidence="25" id="KW-1185">Reference proteome</keyword>
<comment type="cofactor">
    <cofactor evidence="1">
        <name>Mn(2+)</name>
        <dbReference type="ChEBI" id="CHEBI:29035"/>
    </cofactor>
</comment>
<evidence type="ECO:0000256" key="17">
    <source>
        <dbReference type="SAM" id="MobiDB-lite"/>
    </source>
</evidence>
<protein>
    <recommendedName>
        <fullName evidence="6">dolichyl-phosphooligosaccharide-protein glycotransferase</fullName>
        <ecNumber evidence="6">2.4.99.21</ecNumber>
    </recommendedName>
    <alternativeName>
        <fullName evidence="15">Oligosaccharyl transferase</fullName>
    </alternativeName>
</protein>
<evidence type="ECO:0000256" key="8">
    <source>
        <dbReference type="ARBA" id="ARBA00022679"/>
    </source>
</evidence>
<evidence type="ECO:0000259" key="19">
    <source>
        <dbReference type="Pfam" id="PF02516"/>
    </source>
</evidence>
<dbReference type="KEGG" id="hsf:HLASA_1507"/>
<dbReference type="EMBL" id="CP008874">
    <property type="protein sequence ID" value="AKH97999.1"/>
    <property type="molecule type" value="Genomic_DNA"/>
</dbReference>
<feature type="transmembrane region" description="Helical" evidence="18">
    <location>
        <begin position="26"/>
        <end position="42"/>
    </location>
</feature>
<evidence type="ECO:0000256" key="6">
    <source>
        <dbReference type="ARBA" id="ARBA00012602"/>
    </source>
</evidence>
<organism evidence="22 25">
    <name type="scientific">Halanaeroarchaeum sulfurireducens</name>
    <dbReference type="NCBI Taxonomy" id="1604004"/>
    <lineage>
        <taxon>Archaea</taxon>
        <taxon>Methanobacteriati</taxon>
        <taxon>Methanobacteriota</taxon>
        <taxon>Stenosarchaea group</taxon>
        <taxon>Halobacteria</taxon>
        <taxon>Halobacteriales</taxon>
        <taxon>Halobacteriaceae</taxon>
        <taxon>Halanaeroarchaeum</taxon>
    </lineage>
</organism>
<evidence type="ECO:0000256" key="5">
    <source>
        <dbReference type="ARBA" id="ARBA00010810"/>
    </source>
</evidence>
<keyword evidence="13 18" id="KW-0472">Membrane</keyword>
<dbReference type="EC" id="2.4.99.21" evidence="6"/>
<feature type="domain" description="AglB-like core" evidence="21">
    <location>
        <begin position="597"/>
        <end position="711"/>
    </location>
</feature>
<dbReference type="RefSeq" id="WP_050048700.1">
    <property type="nucleotide sequence ID" value="NZ_CP008874.1"/>
</dbReference>
<reference evidence="24" key="2">
    <citation type="submission" date="2015-05" db="EMBL/GenBank/DDBJ databases">
        <title>Complete genome sequence of Halanaeroarchaeum sulfurireducens type strain M27-SA2, a sulfate-reducer haloarchaeon from marine anoxic lake Medee.</title>
        <authorList>
            <person name="Messina E."/>
            <person name="Kublanov I.V."/>
            <person name="Toshchakov S."/>
            <person name="Arcadi E."/>
            <person name="La Spada G."/>
            <person name="La Cono V."/>
            <person name="Yakimov M.M."/>
        </authorList>
    </citation>
    <scope>NUCLEOTIDE SEQUENCE [LARGE SCALE GENOMIC DNA]</scope>
    <source>
        <strain evidence="24">M27-SA2</strain>
    </source>
</reference>
<feature type="transmembrane region" description="Helical" evidence="18">
    <location>
        <begin position="515"/>
        <end position="536"/>
    </location>
</feature>
<keyword evidence="12 18" id="KW-1133">Transmembrane helix</keyword>
<feature type="transmembrane region" description="Helical" evidence="18">
    <location>
        <begin position="467"/>
        <end position="485"/>
    </location>
</feature>
<evidence type="ECO:0000256" key="3">
    <source>
        <dbReference type="ARBA" id="ARBA00004651"/>
    </source>
</evidence>
<dbReference type="Gene3D" id="3.40.50.12610">
    <property type="match status" value="1"/>
</dbReference>
<dbReference type="GeneID" id="26010849"/>
<dbReference type="InterPro" id="IPR026410">
    <property type="entry name" value="OlisacTrfase_arch"/>
</dbReference>
<feature type="compositionally biased region" description="Low complexity" evidence="17">
    <location>
        <begin position="991"/>
        <end position="1017"/>
    </location>
</feature>
<evidence type="ECO:0000313" key="22">
    <source>
        <dbReference type="EMBL" id="AKH97999.1"/>
    </source>
</evidence>
<accession>A0A0F7PEF4</accession>
<evidence type="ECO:0000256" key="1">
    <source>
        <dbReference type="ARBA" id="ARBA00001936"/>
    </source>
</evidence>
<dbReference type="Pfam" id="PF22627">
    <property type="entry name" value="AglB_core-like"/>
    <property type="match status" value="1"/>
</dbReference>
<dbReference type="Pfam" id="PF18079">
    <property type="entry name" value="AglB_L1"/>
    <property type="match status" value="1"/>
</dbReference>
<proteinExistence type="inferred from homology"/>
<dbReference type="STRING" id="1604004.HLASA_1507"/>
<name>A0A0F7PEF4_9EURY</name>
<feature type="transmembrane region" description="Helical" evidence="18">
    <location>
        <begin position="301"/>
        <end position="322"/>
    </location>
</feature>
<dbReference type="InterPro" id="IPR054479">
    <property type="entry name" value="AglB-like_core"/>
</dbReference>
<evidence type="ECO:0000256" key="16">
    <source>
        <dbReference type="ARBA" id="ARBA00034066"/>
    </source>
</evidence>
<comment type="pathway">
    <text evidence="4">Protein modification; protein glycosylation.</text>
</comment>
<evidence type="ECO:0000256" key="7">
    <source>
        <dbReference type="ARBA" id="ARBA00022676"/>
    </source>
</evidence>
<keyword evidence="9 18" id="KW-0812">Transmembrane</keyword>
<dbReference type="OrthoDB" id="82393at2157"/>